<organism evidence="1 2">
    <name type="scientific">Ruegeria marina</name>
    <dbReference type="NCBI Taxonomy" id="639004"/>
    <lineage>
        <taxon>Bacteria</taxon>
        <taxon>Pseudomonadati</taxon>
        <taxon>Pseudomonadota</taxon>
        <taxon>Alphaproteobacteria</taxon>
        <taxon>Rhodobacterales</taxon>
        <taxon>Roseobacteraceae</taxon>
        <taxon>Ruegeria</taxon>
    </lineage>
</organism>
<proteinExistence type="predicted"/>
<dbReference type="EMBL" id="FMZV01000013">
    <property type="protein sequence ID" value="SDE07571.1"/>
    <property type="molecule type" value="Genomic_DNA"/>
</dbReference>
<name>A0A1G6ZYJ4_9RHOB</name>
<accession>A0A1G6ZYJ4</accession>
<evidence type="ECO:0000313" key="2">
    <source>
        <dbReference type="Proteomes" id="UP000199628"/>
    </source>
</evidence>
<protein>
    <submittedName>
        <fullName evidence="1">Uncharacterized protein</fullName>
    </submittedName>
</protein>
<sequence length="63" mass="7143">MQCSQIPQAEKAKNFEKSENSNYFNELIDNETLGGCRRNGFAMGIAEDNQPLPRSRAETDTIY</sequence>
<evidence type="ECO:0000313" key="1">
    <source>
        <dbReference type="EMBL" id="SDE07571.1"/>
    </source>
</evidence>
<dbReference type="AlphaFoldDB" id="A0A1G6ZYJ4"/>
<dbReference type="Proteomes" id="UP000199628">
    <property type="component" value="Unassembled WGS sequence"/>
</dbReference>
<keyword evidence="2" id="KW-1185">Reference proteome</keyword>
<gene>
    <name evidence="1" type="ORF">SAMN04488239_113146</name>
</gene>
<reference evidence="2" key="1">
    <citation type="submission" date="2016-10" db="EMBL/GenBank/DDBJ databases">
        <authorList>
            <person name="Varghese N."/>
            <person name="Submissions S."/>
        </authorList>
    </citation>
    <scope>NUCLEOTIDE SEQUENCE [LARGE SCALE GENOMIC DNA]</scope>
    <source>
        <strain evidence="2">CGMCC 1.9108</strain>
    </source>
</reference>